<comment type="caution">
    <text evidence="1">The sequence shown here is derived from an EMBL/GenBank/DDBJ whole genome shotgun (WGS) entry which is preliminary data.</text>
</comment>
<evidence type="ECO:0000313" key="1">
    <source>
        <dbReference type="EMBL" id="GBO37557.1"/>
    </source>
</evidence>
<dbReference type="InterPro" id="IPR036397">
    <property type="entry name" value="RNaseH_sf"/>
</dbReference>
<dbReference type="Gene3D" id="3.30.420.10">
    <property type="entry name" value="Ribonuclease H-like superfamily/Ribonuclease H"/>
    <property type="match status" value="1"/>
</dbReference>
<dbReference type="EMBL" id="BGPR01062045">
    <property type="protein sequence ID" value="GBO37557.1"/>
    <property type="molecule type" value="Genomic_DNA"/>
</dbReference>
<keyword evidence="2" id="KW-1185">Reference proteome</keyword>
<dbReference type="GO" id="GO:0003676">
    <property type="term" value="F:nucleic acid binding"/>
    <property type="evidence" value="ECO:0007669"/>
    <property type="project" value="InterPro"/>
</dbReference>
<organism evidence="1 2">
    <name type="scientific">Araneus ventricosus</name>
    <name type="common">Orbweaver spider</name>
    <name type="synonym">Epeira ventricosa</name>
    <dbReference type="NCBI Taxonomy" id="182803"/>
    <lineage>
        <taxon>Eukaryota</taxon>
        <taxon>Metazoa</taxon>
        <taxon>Ecdysozoa</taxon>
        <taxon>Arthropoda</taxon>
        <taxon>Chelicerata</taxon>
        <taxon>Arachnida</taxon>
        <taxon>Araneae</taxon>
        <taxon>Araneomorphae</taxon>
        <taxon>Entelegynae</taxon>
        <taxon>Araneoidea</taxon>
        <taxon>Araneidae</taxon>
        <taxon>Araneus</taxon>
    </lineage>
</organism>
<evidence type="ECO:0000313" key="2">
    <source>
        <dbReference type="Proteomes" id="UP000499080"/>
    </source>
</evidence>
<name>A0A4Y2WNN4_ARAVE</name>
<dbReference type="OrthoDB" id="6470380at2759"/>
<gene>
    <name evidence="1" type="ORF">AVEN_121708_1</name>
</gene>
<proteinExistence type="predicted"/>
<dbReference type="Proteomes" id="UP000499080">
    <property type="component" value="Unassembled WGS sequence"/>
</dbReference>
<dbReference type="AlphaFoldDB" id="A0A4Y2WNN4"/>
<reference evidence="1 2" key="1">
    <citation type="journal article" date="2019" name="Sci. Rep.">
        <title>Orb-weaving spider Araneus ventricosus genome elucidates the spidroin gene catalogue.</title>
        <authorList>
            <person name="Kono N."/>
            <person name="Nakamura H."/>
            <person name="Ohtoshi R."/>
            <person name="Moran D.A.P."/>
            <person name="Shinohara A."/>
            <person name="Yoshida Y."/>
            <person name="Fujiwara M."/>
            <person name="Mori M."/>
            <person name="Tomita M."/>
            <person name="Arakawa K."/>
        </authorList>
    </citation>
    <scope>NUCLEOTIDE SEQUENCE [LARGE SCALE GENOMIC DNA]</scope>
</reference>
<protein>
    <submittedName>
        <fullName evidence="1">Uncharacterized protein</fullName>
    </submittedName>
</protein>
<accession>A0A4Y2WNN4</accession>
<sequence>MSYLRWPRFPPPQSIEDGRAENVKFDLADVSIVRLDLAPSDYHLFSTLKEHLGGYRFQSDEDVKTAVSCCLNRQDTTFYESDRQIGLTVRQIP</sequence>